<dbReference type="Proteomes" id="UP000092462">
    <property type="component" value="Unassembled WGS sequence"/>
</dbReference>
<accession>A0A1B0DRE5</accession>
<keyword evidence="2" id="KW-1185">Reference proteome</keyword>
<sequence>MVKRLPSFSVLRRKRLKILYYRLAVVLEGKYWKRDLLVISAEYKKWRRFHHHRTLEHSNALDTLSERDFDWSSNDDRSLNNIDECQWTSDLLFSTISQPFQFPDPREIGKPNKIFPI</sequence>
<proteinExistence type="predicted"/>
<organism evidence="1 2">
    <name type="scientific">Phlebotomus papatasi</name>
    <name type="common">Sandfly</name>
    <dbReference type="NCBI Taxonomy" id="29031"/>
    <lineage>
        <taxon>Eukaryota</taxon>
        <taxon>Metazoa</taxon>
        <taxon>Ecdysozoa</taxon>
        <taxon>Arthropoda</taxon>
        <taxon>Hexapoda</taxon>
        <taxon>Insecta</taxon>
        <taxon>Pterygota</taxon>
        <taxon>Neoptera</taxon>
        <taxon>Endopterygota</taxon>
        <taxon>Diptera</taxon>
        <taxon>Nematocera</taxon>
        <taxon>Psychodoidea</taxon>
        <taxon>Psychodidae</taxon>
        <taxon>Phlebotomus</taxon>
        <taxon>Phlebotomus</taxon>
    </lineage>
</organism>
<protein>
    <submittedName>
        <fullName evidence="1">Uncharacterized protein</fullName>
    </submittedName>
</protein>
<dbReference type="EMBL" id="AJVK01009090">
    <property type="status" value="NOT_ANNOTATED_CDS"/>
    <property type="molecule type" value="Genomic_DNA"/>
</dbReference>
<reference evidence="1" key="1">
    <citation type="submission" date="2022-08" db="UniProtKB">
        <authorList>
            <consortium name="EnsemblMetazoa"/>
        </authorList>
    </citation>
    <scope>IDENTIFICATION</scope>
    <source>
        <strain evidence="1">Israel</strain>
    </source>
</reference>
<evidence type="ECO:0000313" key="1">
    <source>
        <dbReference type="EnsemblMetazoa" id="PPAI011128-PA"/>
    </source>
</evidence>
<dbReference type="VEuPathDB" id="VectorBase:PPAPM1_000957"/>
<evidence type="ECO:0000313" key="2">
    <source>
        <dbReference type="Proteomes" id="UP000092462"/>
    </source>
</evidence>
<dbReference type="EnsemblMetazoa" id="PPAI011128-RA">
    <property type="protein sequence ID" value="PPAI011128-PA"/>
    <property type="gene ID" value="PPAI011128"/>
</dbReference>
<dbReference type="AlphaFoldDB" id="A0A1B0DRE5"/>
<dbReference type="VEuPathDB" id="VectorBase:PPAI011128"/>
<name>A0A1B0DRE5_PHLPP</name>